<organism evidence="1 2">
    <name type="scientific">Mycobacterium aquaticum</name>
    <dbReference type="NCBI Taxonomy" id="1927124"/>
    <lineage>
        <taxon>Bacteria</taxon>
        <taxon>Bacillati</taxon>
        <taxon>Actinomycetota</taxon>
        <taxon>Actinomycetes</taxon>
        <taxon>Mycobacteriales</taxon>
        <taxon>Mycobacteriaceae</taxon>
        <taxon>Mycobacterium</taxon>
    </lineage>
</organism>
<accession>A0A1W9ZTZ9</accession>
<dbReference type="Proteomes" id="UP000192448">
    <property type="component" value="Unassembled WGS sequence"/>
</dbReference>
<reference evidence="1 2" key="1">
    <citation type="submission" date="2017-02" db="EMBL/GenBank/DDBJ databases">
        <title>The new phylogeny of genus Mycobacterium.</title>
        <authorList>
            <person name="Tortoli E."/>
            <person name="Trovato A."/>
            <person name="Cirillo D.M."/>
        </authorList>
    </citation>
    <scope>NUCLEOTIDE SEQUENCE [LARGE SCALE GENOMIC DNA]</scope>
    <source>
        <strain evidence="1 2">RW6</strain>
    </source>
</reference>
<name>A0A1W9ZTZ9_9MYCO</name>
<dbReference type="AlphaFoldDB" id="A0A1W9ZTZ9"/>
<sequence>MCDTTLTRLTNDEHQALRGPCRPATPGPRARLTGTARVPGAQQTVTWPAAQGGSAGRGQHRWCGEVRKFDDDALTHVNATDTSEVPVSFADGSGVASLLVLFVMAEDHQCDAHDSVLEGRPPMISVSLQPTPDCNVSVAELADEALSAVIAHLADRGYTVLSTDGSDDHQRCLAHYRVGPGAATLSAMVDDTDRGHVHIELTGPAFGKHVAGHNTDPVIWMLLVGLGVALAEAHCVRAQVSDPDLDEQRSPA</sequence>
<evidence type="ECO:0000313" key="1">
    <source>
        <dbReference type="EMBL" id="ORA21252.1"/>
    </source>
</evidence>
<comment type="caution">
    <text evidence="1">The sequence shown here is derived from an EMBL/GenBank/DDBJ whole genome shotgun (WGS) entry which is preliminary data.</text>
</comment>
<evidence type="ECO:0000313" key="2">
    <source>
        <dbReference type="Proteomes" id="UP000192448"/>
    </source>
</evidence>
<dbReference type="EMBL" id="MVHF01000082">
    <property type="protein sequence ID" value="ORA21252.1"/>
    <property type="molecule type" value="Genomic_DNA"/>
</dbReference>
<proteinExistence type="predicted"/>
<protein>
    <submittedName>
        <fullName evidence="1">Uncharacterized protein</fullName>
    </submittedName>
</protein>
<keyword evidence="2" id="KW-1185">Reference proteome</keyword>
<gene>
    <name evidence="1" type="ORF">BST13_37795</name>
</gene>